<dbReference type="AlphaFoldDB" id="A0AAJ0DAX1"/>
<sequence>MATTGDTQPSQKTFRFFDLHRELRDITYEELKCAVPVNHKHNADPSMRASLEAIDPVLRLVNRQFRHEVDTIVSRNDSKLEREHGVTGHDFDCIGLNPWIAKLVGEVQLRLLLPQCGCQGCLQGGLHTSYEVRLLLARIVESVKNLPHLKQTHICFLLTRRDEVMLPIPYATLRSKFEAFLEIEGLATLEFRGGDSQLGTLLASWVQKEGWRDLLEPQKPEVRPEN</sequence>
<dbReference type="Proteomes" id="UP001271007">
    <property type="component" value="Unassembled WGS sequence"/>
</dbReference>
<accession>A0AAJ0DAX1</accession>
<name>A0AAJ0DAX1_9PEZI</name>
<keyword evidence="2" id="KW-1185">Reference proteome</keyword>
<protein>
    <submittedName>
        <fullName evidence="1">Uncharacterized protein</fullName>
    </submittedName>
</protein>
<evidence type="ECO:0000313" key="1">
    <source>
        <dbReference type="EMBL" id="KAK3046598.1"/>
    </source>
</evidence>
<gene>
    <name evidence="1" type="ORF">LTR09_011946</name>
</gene>
<proteinExistence type="predicted"/>
<reference evidence="1" key="1">
    <citation type="submission" date="2023-04" db="EMBL/GenBank/DDBJ databases">
        <title>Black Yeasts Isolated from many extreme environments.</title>
        <authorList>
            <person name="Coleine C."/>
            <person name="Stajich J.E."/>
            <person name="Selbmann L."/>
        </authorList>
    </citation>
    <scope>NUCLEOTIDE SEQUENCE</scope>
    <source>
        <strain evidence="1">CCFEE 5312</strain>
    </source>
</reference>
<evidence type="ECO:0000313" key="2">
    <source>
        <dbReference type="Proteomes" id="UP001271007"/>
    </source>
</evidence>
<dbReference type="EMBL" id="JAWDJX010000086">
    <property type="protein sequence ID" value="KAK3046598.1"/>
    <property type="molecule type" value="Genomic_DNA"/>
</dbReference>
<organism evidence="1 2">
    <name type="scientific">Extremus antarcticus</name>
    <dbReference type="NCBI Taxonomy" id="702011"/>
    <lineage>
        <taxon>Eukaryota</taxon>
        <taxon>Fungi</taxon>
        <taxon>Dikarya</taxon>
        <taxon>Ascomycota</taxon>
        <taxon>Pezizomycotina</taxon>
        <taxon>Dothideomycetes</taxon>
        <taxon>Dothideomycetidae</taxon>
        <taxon>Mycosphaerellales</taxon>
        <taxon>Extremaceae</taxon>
        <taxon>Extremus</taxon>
    </lineage>
</organism>
<comment type="caution">
    <text evidence="1">The sequence shown here is derived from an EMBL/GenBank/DDBJ whole genome shotgun (WGS) entry which is preliminary data.</text>
</comment>